<accession>A0A6A5QXV1</accession>
<protein>
    <recommendedName>
        <fullName evidence="1">Probable double zinc ribbon domain-containing protein</fullName>
    </recommendedName>
</protein>
<dbReference type="Pfam" id="PF26652">
    <property type="entry name" value="Zn_ribbon_double"/>
    <property type="match status" value="1"/>
</dbReference>
<dbReference type="AlphaFoldDB" id="A0A6A5QXV1"/>
<keyword evidence="3" id="KW-1185">Reference proteome</keyword>
<dbReference type="Proteomes" id="UP000800096">
    <property type="component" value="Unassembled WGS sequence"/>
</dbReference>
<reference evidence="2" key="1">
    <citation type="journal article" date="2020" name="Stud. Mycol.">
        <title>101 Dothideomycetes genomes: a test case for predicting lifestyles and emergence of pathogens.</title>
        <authorList>
            <person name="Haridas S."/>
            <person name="Albert R."/>
            <person name="Binder M."/>
            <person name="Bloem J."/>
            <person name="Labutti K."/>
            <person name="Salamov A."/>
            <person name="Andreopoulos B."/>
            <person name="Baker S."/>
            <person name="Barry K."/>
            <person name="Bills G."/>
            <person name="Bluhm B."/>
            <person name="Cannon C."/>
            <person name="Castanera R."/>
            <person name="Culley D."/>
            <person name="Daum C."/>
            <person name="Ezra D."/>
            <person name="Gonzalez J."/>
            <person name="Henrissat B."/>
            <person name="Kuo A."/>
            <person name="Liang C."/>
            <person name="Lipzen A."/>
            <person name="Lutzoni F."/>
            <person name="Magnuson J."/>
            <person name="Mondo S."/>
            <person name="Nolan M."/>
            <person name="Ohm R."/>
            <person name="Pangilinan J."/>
            <person name="Park H.-J."/>
            <person name="Ramirez L."/>
            <person name="Alfaro M."/>
            <person name="Sun H."/>
            <person name="Tritt A."/>
            <person name="Yoshinaga Y."/>
            <person name="Zwiers L.-H."/>
            <person name="Turgeon B."/>
            <person name="Goodwin S."/>
            <person name="Spatafora J."/>
            <person name="Crous P."/>
            <person name="Grigoriev I."/>
        </authorList>
    </citation>
    <scope>NUCLEOTIDE SEQUENCE</scope>
    <source>
        <strain evidence="2">HMLAC05119</strain>
    </source>
</reference>
<feature type="non-terminal residue" evidence="2">
    <location>
        <position position="212"/>
    </location>
</feature>
<evidence type="ECO:0000313" key="3">
    <source>
        <dbReference type="Proteomes" id="UP000800096"/>
    </source>
</evidence>
<proteinExistence type="predicted"/>
<sequence>SIFSSYRVSGFFSPRLNTTTEQFDTRTSTDGARLSILTAPQSRASRDNSRTTSVKDALRFALPAELPTEPYLILENKYPALRALRTDVDIGDGLWICCHCHHENILRHWKGPFPFKYLRCDHCDRQLCSECHSSEVLTPWPVGMISAPRPAPGREVRYCHVCTECGLSHRAEMAGTTLDFYGVTCAGCGTSSYGDWPRYHIGSVEPYRRDPD</sequence>
<dbReference type="EMBL" id="ML979132">
    <property type="protein sequence ID" value="KAF1920119.1"/>
    <property type="molecule type" value="Genomic_DNA"/>
</dbReference>
<dbReference type="InterPro" id="IPR058253">
    <property type="entry name" value="Zn_ribbon_double"/>
</dbReference>
<dbReference type="OrthoDB" id="3765493at2759"/>
<evidence type="ECO:0000259" key="1">
    <source>
        <dbReference type="Pfam" id="PF26652"/>
    </source>
</evidence>
<evidence type="ECO:0000313" key="2">
    <source>
        <dbReference type="EMBL" id="KAF1920119.1"/>
    </source>
</evidence>
<gene>
    <name evidence="2" type="ORF">BDU57DRAFT_404785</name>
</gene>
<name>A0A6A5QXV1_AMPQU</name>
<feature type="non-terminal residue" evidence="2">
    <location>
        <position position="1"/>
    </location>
</feature>
<feature type="domain" description="Probable double zinc ribbon" evidence="1">
    <location>
        <begin position="93"/>
        <end position="212"/>
    </location>
</feature>
<organism evidence="2 3">
    <name type="scientific">Ampelomyces quisqualis</name>
    <name type="common">Powdery mildew agent</name>
    <dbReference type="NCBI Taxonomy" id="50730"/>
    <lineage>
        <taxon>Eukaryota</taxon>
        <taxon>Fungi</taxon>
        <taxon>Dikarya</taxon>
        <taxon>Ascomycota</taxon>
        <taxon>Pezizomycotina</taxon>
        <taxon>Dothideomycetes</taxon>
        <taxon>Pleosporomycetidae</taxon>
        <taxon>Pleosporales</taxon>
        <taxon>Pleosporineae</taxon>
        <taxon>Phaeosphaeriaceae</taxon>
        <taxon>Ampelomyces</taxon>
    </lineage>
</organism>